<dbReference type="KEGG" id="caul:KCG34_11845"/>
<dbReference type="PANTHER" id="PTHR12147:SF26">
    <property type="entry name" value="PEPTIDASE M28 DOMAIN-CONTAINING PROTEIN"/>
    <property type="match status" value="1"/>
</dbReference>
<evidence type="ECO:0000259" key="4">
    <source>
        <dbReference type="Pfam" id="PF04389"/>
    </source>
</evidence>
<keyword evidence="6" id="KW-1185">Reference proteome</keyword>
<dbReference type="AlphaFoldDB" id="A0A975IX23"/>
<feature type="signal peptide" evidence="3">
    <location>
        <begin position="1"/>
        <end position="22"/>
    </location>
</feature>
<proteinExistence type="predicted"/>
<dbReference type="InterPro" id="IPR013783">
    <property type="entry name" value="Ig-like_fold"/>
</dbReference>
<sequence length="457" mass="48777">MIQPRIFAPALAVLALAAPAGAAETGDHPLLHQIAGEISPAQMKATIGTLVGFGTRHTLSDTRSDTRGIGAARRWVKSRFEAMAKDCGGCLEIQTPAQTVTGTRVPNPTEVMDVLAIQRGSEDPDRVVIIAGHLDSRVSDPMNATSDAPGANDDGSGTAAVMEAARVLSRHKFRATIVYAVLSGEEQGLYGGKILADYAKSRGWRVEADLNNDIVGNTEGLNGVRDAAHVRVFSEGTKAVETPEQAAKRRYNGGEVDSPSRNLARFMDGLATRYVKGLSVTMVYRTDRYGRGGDQVPVLEAGYPAVRVTETRENYNRQHQDIRTENGLRYGDVLSGVDFPYLAKVGRLDAVTLAALAQAPAPPEGLKIDGAVSDDTKLSWSASPGAGAYRVWWRATTEPRWSHSKAVAAGTEATLKDVIIDDWFFGVAAVSPDGWESPVEFPGAAGSFLSPPPQPAK</sequence>
<evidence type="ECO:0000256" key="1">
    <source>
        <dbReference type="ARBA" id="ARBA00004613"/>
    </source>
</evidence>
<dbReference type="Proteomes" id="UP000676409">
    <property type="component" value="Chromosome"/>
</dbReference>
<organism evidence="5 6">
    <name type="scientific">Phenylobacterium montanum</name>
    <dbReference type="NCBI Taxonomy" id="2823693"/>
    <lineage>
        <taxon>Bacteria</taxon>
        <taxon>Pseudomonadati</taxon>
        <taxon>Pseudomonadota</taxon>
        <taxon>Alphaproteobacteria</taxon>
        <taxon>Caulobacterales</taxon>
        <taxon>Caulobacteraceae</taxon>
        <taxon>Phenylobacterium</taxon>
    </lineage>
</organism>
<dbReference type="SUPFAM" id="SSF49265">
    <property type="entry name" value="Fibronectin type III"/>
    <property type="match status" value="1"/>
</dbReference>
<dbReference type="SUPFAM" id="SSF53187">
    <property type="entry name" value="Zn-dependent exopeptidases"/>
    <property type="match status" value="1"/>
</dbReference>
<feature type="domain" description="Peptidase M28" evidence="4">
    <location>
        <begin position="115"/>
        <end position="308"/>
    </location>
</feature>
<evidence type="ECO:0000313" key="5">
    <source>
        <dbReference type="EMBL" id="QUD90498.1"/>
    </source>
</evidence>
<dbReference type="GO" id="GO:0006508">
    <property type="term" value="P:proteolysis"/>
    <property type="evidence" value="ECO:0007669"/>
    <property type="project" value="InterPro"/>
</dbReference>
<feature type="chain" id="PRO_5037915106" evidence="3">
    <location>
        <begin position="23"/>
        <end position="457"/>
    </location>
</feature>
<keyword evidence="2" id="KW-0964">Secreted</keyword>
<dbReference type="GO" id="GO:0005576">
    <property type="term" value="C:extracellular region"/>
    <property type="evidence" value="ECO:0007669"/>
    <property type="project" value="UniProtKB-SubCell"/>
</dbReference>
<comment type="subcellular location">
    <subcellularLocation>
        <location evidence="1">Secreted</location>
    </subcellularLocation>
</comment>
<gene>
    <name evidence="5" type="ORF">KCG34_11845</name>
</gene>
<reference evidence="5" key="1">
    <citation type="submission" date="2021-04" db="EMBL/GenBank/DDBJ databases">
        <title>The complete genome sequence of Caulobacter sp. S6.</title>
        <authorList>
            <person name="Tang Y."/>
            <person name="Ouyang W."/>
            <person name="Liu Q."/>
            <person name="Huang B."/>
            <person name="Guo Z."/>
            <person name="Lei P."/>
        </authorList>
    </citation>
    <scope>NUCLEOTIDE SEQUENCE</scope>
    <source>
        <strain evidence="5">S6</strain>
    </source>
</reference>
<dbReference type="Gene3D" id="3.40.630.10">
    <property type="entry name" value="Zn peptidases"/>
    <property type="match status" value="1"/>
</dbReference>
<dbReference type="RefSeq" id="WP_211940549.1">
    <property type="nucleotide sequence ID" value="NZ_CP073078.1"/>
</dbReference>
<dbReference type="Gene3D" id="2.60.40.10">
    <property type="entry name" value="Immunoglobulins"/>
    <property type="match status" value="1"/>
</dbReference>
<accession>A0A975IX23</accession>
<dbReference type="PANTHER" id="PTHR12147">
    <property type="entry name" value="METALLOPEPTIDASE M28 FAMILY MEMBER"/>
    <property type="match status" value="1"/>
</dbReference>
<name>A0A975IX23_9CAUL</name>
<dbReference type="InterPro" id="IPR007484">
    <property type="entry name" value="Peptidase_M28"/>
</dbReference>
<dbReference type="InterPro" id="IPR045175">
    <property type="entry name" value="M28_fam"/>
</dbReference>
<dbReference type="GO" id="GO:0008235">
    <property type="term" value="F:metalloexopeptidase activity"/>
    <property type="evidence" value="ECO:0007669"/>
    <property type="project" value="InterPro"/>
</dbReference>
<dbReference type="InterPro" id="IPR036116">
    <property type="entry name" value="FN3_sf"/>
</dbReference>
<dbReference type="EMBL" id="CP073078">
    <property type="protein sequence ID" value="QUD90498.1"/>
    <property type="molecule type" value="Genomic_DNA"/>
</dbReference>
<evidence type="ECO:0000256" key="3">
    <source>
        <dbReference type="SAM" id="SignalP"/>
    </source>
</evidence>
<keyword evidence="3" id="KW-0732">Signal</keyword>
<dbReference type="Pfam" id="PF04389">
    <property type="entry name" value="Peptidase_M28"/>
    <property type="match status" value="1"/>
</dbReference>
<protein>
    <submittedName>
        <fullName evidence="5">M20/M25/M40 family metallo-hydrolase</fullName>
    </submittedName>
</protein>
<evidence type="ECO:0000256" key="2">
    <source>
        <dbReference type="ARBA" id="ARBA00022525"/>
    </source>
</evidence>
<evidence type="ECO:0000313" key="6">
    <source>
        <dbReference type="Proteomes" id="UP000676409"/>
    </source>
</evidence>